<name>A0A0M0FA13_CELCE</name>
<proteinExistence type="predicted"/>
<dbReference type="AlphaFoldDB" id="A0A0M0FA13"/>
<accession>A0A0M0FA13</accession>
<comment type="caution">
    <text evidence="2">The sequence shown here is derived from an EMBL/GenBank/DDBJ whole genome shotgun (WGS) entry which is preliminary data.</text>
</comment>
<feature type="region of interest" description="Disordered" evidence="1">
    <location>
        <begin position="18"/>
        <end position="37"/>
    </location>
</feature>
<dbReference type="Proteomes" id="UP000037387">
    <property type="component" value="Unassembled WGS sequence"/>
</dbReference>
<dbReference type="EMBL" id="ATNL01000007">
    <property type="protein sequence ID" value="KON74006.1"/>
    <property type="molecule type" value="Genomic_DNA"/>
</dbReference>
<organism evidence="2 3">
    <name type="scientific">Cellulosimicrobium cellulans F16</name>
    <dbReference type="NCBI Taxonomy" id="1350482"/>
    <lineage>
        <taxon>Bacteria</taxon>
        <taxon>Bacillati</taxon>
        <taxon>Actinomycetota</taxon>
        <taxon>Actinomycetes</taxon>
        <taxon>Micrococcales</taxon>
        <taxon>Promicromonosporaceae</taxon>
        <taxon>Cellulosimicrobium</taxon>
    </lineage>
</organism>
<keyword evidence="3" id="KW-1185">Reference proteome</keyword>
<reference evidence="2 3" key="1">
    <citation type="journal article" date="2015" name="Sci. Rep.">
        <title>Functional and structural properties of a novel cellulosome-like multienzyme complex: efficient glycoside hydrolysis of water-insoluble 7-xylosyl-10-deacetylpaclitaxel.</title>
        <authorList>
            <person name="Dou T.Y."/>
            <person name="Luan H.W."/>
            <person name="Ge G.B."/>
            <person name="Dong M.M."/>
            <person name="Zou H.F."/>
            <person name="He Y.Q."/>
            <person name="Cui P."/>
            <person name="Wang J.Y."/>
            <person name="Hao D.C."/>
            <person name="Yang S.L."/>
            <person name="Yang L."/>
        </authorList>
    </citation>
    <scope>NUCLEOTIDE SEQUENCE [LARGE SCALE GENOMIC DNA]</scope>
    <source>
        <strain evidence="2 3">F16</strain>
    </source>
</reference>
<dbReference type="PATRIC" id="fig|1350482.3.peg.1571"/>
<evidence type="ECO:0000313" key="2">
    <source>
        <dbReference type="EMBL" id="KON74006.1"/>
    </source>
</evidence>
<gene>
    <name evidence="2" type="ORF">M768_07835</name>
</gene>
<evidence type="ECO:0000313" key="3">
    <source>
        <dbReference type="Proteomes" id="UP000037387"/>
    </source>
</evidence>
<feature type="compositionally biased region" description="Low complexity" evidence="1">
    <location>
        <begin position="25"/>
        <end position="37"/>
    </location>
</feature>
<sequence>MIAASFFDSSTFAGIAASVPPVRTPASSPSSGSAARP</sequence>
<evidence type="ECO:0000256" key="1">
    <source>
        <dbReference type="SAM" id="MobiDB-lite"/>
    </source>
</evidence>
<protein>
    <submittedName>
        <fullName evidence="2">Uncharacterized protein</fullName>
    </submittedName>
</protein>